<dbReference type="EMBL" id="LN679108">
    <property type="protein sequence ID" value="CEL63871.1"/>
    <property type="molecule type" value="Genomic_DNA"/>
</dbReference>
<evidence type="ECO:0000313" key="2">
    <source>
        <dbReference type="Proteomes" id="UP000059188"/>
    </source>
</evidence>
<proteinExistence type="predicted"/>
<gene>
    <name evidence="1" type="ORF">RSOLAG1IB_05635</name>
</gene>
<dbReference type="AlphaFoldDB" id="A0A0B7G0V6"/>
<protein>
    <submittedName>
        <fullName evidence="1">Uncharacterized protein</fullName>
    </submittedName>
</protein>
<reference evidence="1 2" key="1">
    <citation type="submission" date="2014-11" db="EMBL/GenBank/DDBJ databases">
        <authorList>
            <person name="Wibberg Daniel"/>
        </authorList>
    </citation>
    <scope>NUCLEOTIDE SEQUENCE [LARGE SCALE GENOMIC DNA]</scope>
    <source>
        <strain evidence="1">Rhizoctonia solani AG1-IB 7/3/14</strain>
    </source>
</reference>
<dbReference type="Proteomes" id="UP000059188">
    <property type="component" value="Unassembled WGS sequence"/>
</dbReference>
<organism evidence="1 2">
    <name type="scientific">Thanatephorus cucumeris (strain AG1-IB / isolate 7/3/14)</name>
    <name type="common">Lettuce bottom rot fungus</name>
    <name type="synonym">Rhizoctonia solani</name>
    <dbReference type="NCBI Taxonomy" id="1108050"/>
    <lineage>
        <taxon>Eukaryota</taxon>
        <taxon>Fungi</taxon>
        <taxon>Dikarya</taxon>
        <taxon>Basidiomycota</taxon>
        <taxon>Agaricomycotina</taxon>
        <taxon>Agaricomycetes</taxon>
        <taxon>Cantharellales</taxon>
        <taxon>Ceratobasidiaceae</taxon>
        <taxon>Rhizoctonia</taxon>
        <taxon>Rhizoctonia solani AG-1</taxon>
    </lineage>
</organism>
<evidence type="ECO:0000313" key="1">
    <source>
        <dbReference type="EMBL" id="CEL63871.1"/>
    </source>
</evidence>
<keyword evidence="2" id="KW-1185">Reference proteome</keyword>
<accession>A0A0B7G0V6</accession>
<name>A0A0B7G0V6_THACB</name>
<dbReference type="OrthoDB" id="3136597at2759"/>
<sequence>MGDVADSLTPLLGSTVSSRATVTFENGINYEAVIEARATISGMHRLPVNVKTRASHAAELVEMLSLHIGKGLGLLNPQALCEIWPAVPTSDRRLFELEWYEMCDGTGQEFTVLLINGSSKLSSYDDWWVRLERVEMQDEVAISMSKDRVIHPGSELKHKVTFNDGVPFANVVDVLRSIPVGTNPIVEDCWFYTSIIAQKLIMEVGEDVAECSIRDLMECWSGERGSQMLVNRVQSMLDNQSPGSPSEFLLFNVCEGKEDRRGVWVRMGKSMNGDVCSASVSRNRRRLIDKDSDIKADVAFEVLKFGEVVSILRKINIEMNPGQSSKIISRVVPYEVIRRLSQSRDYVYWLKRY</sequence>